<sequence>MADAIGAAAAAVLLTADPTEKARLSRHYAARWRAGEVAAVYDAAMPERPARPPRPELLPPSQMPKRGRAGSERSRIALLHALAHIEFNAIDLAWDAAGRFGGAMPRAFTDDWVAVADDEARHFGLLADRLSDLGAAYGDLPAHDGLWEAAMATADDLLARLAVVPQVLEARGLDVTPATEARLRAAGDTLSADILNTIYHDEIIHVSVGNRWFRHLCDGLRIGPEQTFKTLVGSRFKGALKRPFNDSARIEAGLTPAFYDSLASA</sequence>
<evidence type="ECO:0000313" key="3">
    <source>
        <dbReference type="Proteomes" id="UP000566324"/>
    </source>
</evidence>
<organism evidence="2 3">
    <name type="scientific">Sphingosinicella soli</name>
    <dbReference type="NCBI Taxonomy" id="333708"/>
    <lineage>
        <taxon>Bacteria</taxon>
        <taxon>Pseudomonadati</taxon>
        <taxon>Pseudomonadota</taxon>
        <taxon>Alphaproteobacteria</taxon>
        <taxon>Sphingomonadales</taxon>
        <taxon>Sphingosinicellaceae</taxon>
        <taxon>Sphingosinicella</taxon>
    </lineage>
</organism>
<proteinExistence type="predicted"/>
<dbReference type="RefSeq" id="WP_184067283.1">
    <property type="nucleotide sequence ID" value="NZ_JACHNZ010000013.1"/>
</dbReference>
<dbReference type="InterPro" id="IPR007402">
    <property type="entry name" value="DUF455"/>
</dbReference>
<protein>
    <submittedName>
        <fullName evidence="2">Uncharacterized ferritin-like protein (DUF455 family)</fullName>
    </submittedName>
</protein>
<dbReference type="SUPFAM" id="SSF47240">
    <property type="entry name" value="Ferritin-like"/>
    <property type="match status" value="1"/>
</dbReference>
<dbReference type="Proteomes" id="UP000566324">
    <property type="component" value="Unassembled WGS sequence"/>
</dbReference>
<gene>
    <name evidence="2" type="ORF">GGQ98_001467</name>
</gene>
<name>A0A7W7F5Z5_9SPHN</name>
<dbReference type="InterPro" id="IPR009078">
    <property type="entry name" value="Ferritin-like_SF"/>
</dbReference>
<dbReference type="Pfam" id="PF04305">
    <property type="entry name" value="DUF455"/>
    <property type="match status" value="1"/>
</dbReference>
<dbReference type="EMBL" id="JACHNZ010000013">
    <property type="protein sequence ID" value="MBB4631851.1"/>
    <property type="molecule type" value="Genomic_DNA"/>
</dbReference>
<keyword evidence="3" id="KW-1185">Reference proteome</keyword>
<dbReference type="PIRSF" id="PIRSF012318">
    <property type="entry name" value="UCP012318"/>
    <property type="match status" value="1"/>
</dbReference>
<dbReference type="PANTHER" id="PTHR42782">
    <property type="entry name" value="SI:CH73-314G15.3"/>
    <property type="match status" value="1"/>
</dbReference>
<dbReference type="AlphaFoldDB" id="A0A7W7F5Z5"/>
<evidence type="ECO:0000256" key="1">
    <source>
        <dbReference type="SAM" id="MobiDB-lite"/>
    </source>
</evidence>
<dbReference type="CDD" id="cd00657">
    <property type="entry name" value="Ferritin_like"/>
    <property type="match status" value="1"/>
</dbReference>
<reference evidence="2 3" key="1">
    <citation type="submission" date="2020-08" db="EMBL/GenBank/DDBJ databases">
        <title>Genomic Encyclopedia of Type Strains, Phase IV (KMG-IV): sequencing the most valuable type-strain genomes for metagenomic binning, comparative biology and taxonomic classification.</title>
        <authorList>
            <person name="Goeker M."/>
        </authorList>
    </citation>
    <scope>NUCLEOTIDE SEQUENCE [LARGE SCALE GENOMIC DNA]</scope>
    <source>
        <strain evidence="2 3">DSM 17328</strain>
    </source>
</reference>
<evidence type="ECO:0000313" key="2">
    <source>
        <dbReference type="EMBL" id="MBB4631851.1"/>
    </source>
</evidence>
<comment type="caution">
    <text evidence="2">The sequence shown here is derived from an EMBL/GenBank/DDBJ whole genome shotgun (WGS) entry which is preliminary data.</text>
</comment>
<dbReference type="InterPro" id="IPR011197">
    <property type="entry name" value="UCP012318"/>
</dbReference>
<dbReference type="PANTHER" id="PTHR42782:SF2">
    <property type="entry name" value="3-OXOACYL-[ACYL-CARRIER-PROTEIN] SYNTHASE-LIKE PROTEIN"/>
    <property type="match status" value="1"/>
</dbReference>
<accession>A0A7W7F5Z5</accession>
<feature type="region of interest" description="Disordered" evidence="1">
    <location>
        <begin position="45"/>
        <end position="70"/>
    </location>
</feature>